<dbReference type="PANTHER" id="PTHR47331">
    <property type="entry name" value="PHD-TYPE DOMAIN-CONTAINING PROTEIN"/>
    <property type="match status" value="1"/>
</dbReference>
<evidence type="ECO:0000313" key="2">
    <source>
        <dbReference type="EMBL" id="CAB4024939.1"/>
    </source>
</evidence>
<proteinExistence type="predicted"/>
<feature type="non-terminal residue" evidence="2">
    <location>
        <position position="1"/>
    </location>
</feature>
<keyword evidence="3" id="KW-1185">Reference proteome</keyword>
<accession>A0A7D9L4G2</accession>
<dbReference type="EMBL" id="CACRXK020013315">
    <property type="protein sequence ID" value="CAB4024939.1"/>
    <property type="molecule type" value="Genomic_DNA"/>
</dbReference>
<comment type="caution">
    <text evidence="2">The sequence shown here is derived from an EMBL/GenBank/DDBJ whole genome shotgun (WGS) entry which is preliminary data.</text>
</comment>
<sequence>KKPYVEKIKIVRRAKLSDNCFSDGHMAKDCMKGSSCEVTGCNRKHLTLLHPPRQEDPKRRAVRDLPGPTNEGNEHLEDGNPEGGNCNVTNRSCGVRLRIVPVKVKGRNSDKVIETYAFLDNGSDVTLCDQKLVRELELDGIERKFSLTTQEKRDSRRKCLEVQLRIETMDGNDALDLQRVWTVNELNISQRSIATAEDIEHWKHLSGIGLHSIEDKEVRILIGSDVPEAFWVLEEGRGGRGEPYAIRSPLVWTVFGPTEPV</sequence>
<dbReference type="PANTHER" id="PTHR47331:SF1">
    <property type="entry name" value="GAG-LIKE PROTEIN"/>
    <property type="match status" value="1"/>
</dbReference>
<dbReference type="OrthoDB" id="5981487at2759"/>
<evidence type="ECO:0000256" key="1">
    <source>
        <dbReference type="SAM" id="MobiDB-lite"/>
    </source>
</evidence>
<evidence type="ECO:0000313" key="3">
    <source>
        <dbReference type="Proteomes" id="UP001152795"/>
    </source>
</evidence>
<protein>
    <submittedName>
        <fullName evidence="2">Uncharacterized protein</fullName>
    </submittedName>
</protein>
<dbReference type="AlphaFoldDB" id="A0A7D9L4G2"/>
<name>A0A7D9L4G2_PARCT</name>
<feature type="compositionally biased region" description="Basic and acidic residues" evidence="1">
    <location>
        <begin position="52"/>
        <end position="63"/>
    </location>
</feature>
<dbReference type="Proteomes" id="UP001152795">
    <property type="component" value="Unassembled WGS sequence"/>
</dbReference>
<feature type="region of interest" description="Disordered" evidence="1">
    <location>
        <begin position="51"/>
        <end position="85"/>
    </location>
</feature>
<gene>
    <name evidence="2" type="ORF">PACLA_8A067225</name>
</gene>
<reference evidence="2" key="1">
    <citation type="submission" date="2020-04" db="EMBL/GenBank/DDBJ databases">
        <authorList>
            <person name="Alioto T."/>
            <person name="Alioto T."/>
            <person name="Gomez Garrido J."/>
        </authorList>
    </citation>
    <scope>NUCLEOTIDE SEQUENCE</scope>
    <source>
        <strain evidence="2">A484AB</strain>
    </source>
</reference>
<organism evidence="2 3">
    <name type="scientific">Paramuricea clavata</name>
    <name type="common">Red gorgonian</name>
    <name type="synonym">Violescent sea-whip</name>
    <dbReference type="NCBI Taxonomy" id="317549"/>
    <lineage>
        <taxon>Eukaryota</taxon>
        <taxon>Metazoa</taxon>
        <taxon>Cnidaria</taxon>
        <taxon>Anthozoa</taxon>
        <taxon>Octocorallia</taxon>
        <taxon>Malacalcyonacea</taxon>
        <taxon>Plexauridae</taxon>
        <taxon>Paramuricea</taxon>
    </lineage>
</organism>